<dbReference type="STRING" id="1424294.Gferi_09480"/>
<protein>
    <recommendedName>
        <fullName evidence="6">UPF0316 protein Gferi_09480</fullName>
    </recommendedName>
</protein>
<evidence type="ECO:0000259" key="7">
    <source>
        <dbReference type="Pfam" id="PF10035"/>
    </source>
</evidence>
<accession>A0A1D8GFU8</accession>
<dbReference type="GO" id="GO:0005886">
    <property type="term" value="C:plasma membrane"/>
    <property type="evidence" value="ECO:0007669"/>
    <property type="project" value="UniProtKB-SubCell"/>
</dbReference>
<reference evidence="9 10" key="1">
    <citation type="submission" date="2016-09" db="EMBL/GenBank/DDBJ databases">
        <title>Genomic analysis reveals versatility of anaerobic energy metabolism of Geosporobacter ferrireducens IRF9 of phylum Firmicutes.</title>
        <authorList>
            <person name="Kim S.-J."/>
        </authorList>
    </citation>
    <scope>NUCLEOTIDE SEQUENCE [LARGE SCALE GENOMIC DNA]</scope>
    <source>
        <strain evidence="9 10">IRF9</strain>
    </source>
</reference>
<dbReference type="Pfam" id="PF10035">
    <property type="entry name" value="DUF2179"/>
    <property type="match status" value="1"/>
</dbReference>
<comment type="similarity">
    <text evidence="6">Belongs to the UPF0316 family.</text>
</comment>
<dbReference type="OrthoDB" id="48231at2"/>
<feature type="domain" description="DUF5698" evidence="8">
    <location>
        <begin position="24"/>
        <end position="80"/>
    </location>
</feature>
<dbReference type="AlphaFoldDB" id="A0A1D8GFU8"/>
<dbReference type="CDD" id="cd16381">
    <property type="entry name" value="YitT_C_like_1"/>
    <property type="match status" value="1"/>
</dbReference>
<keyword evidence="2 6" id="KW-1003">Cell membrane</keyword>
<keyword evidence="5 6" id="KW-0472">Membrane</keyword>
<comment type="subcellular location">
    <subcellularLocation>
        <location evidence="1 6">Cell membrane</location>
        <topology evidence="1 6">Multi-pass membrane protein</topology>
    </subcellularLocation>
</comment>
<dbReference type="HAMAP" id="MF_01515">
    <property type="entry name" value="UPF0316"/>
    <property type="match status" value="1"/>
</dbReference>
<dbReference type="KEGG" id="gfe:Gferi_09480"/>
<evidence type="ECO:0000256" key="4">
    <source>
        <dbReference type="ARBA" id="ARBA00022989"/>
    </source>
</evidence>
<gene>
    <name evidence="9" type="ORF">Gferi_09480</name>
</gene>
<dbReference type="PANTHER" id="PTHR40060:SF1">
    <property type="entry name" value="UPF0316 PROTEIN YEBE"/>
    <property type="match status" value="1"/>
</dbReference>
<evidence type="ECO:0000256" key="2">
    <source>
        <dbReference type="ARBA" id="ARBA00022475"/>
    </source>
</evidence>
<evidence type="ECO:0000256" key="3">
    <source>
        <dbReference type="ARBA" id="ARBA00022692"/>
    </source>
</evidence>
<evidence type="ECO:0000259" key="8">
    <source>
        <dbReference type="Pfam" id="PF18955"/>
    </source>
</evidence>
<dbReference type="InterPro" id="IPR022930">
    <property type="entry name" value="UPF0316"/>
</dbReference>
<keyword evidence="10" id="KW-1185">Reference proteome</keyword>
<keyword evidence="3 6" id="KW-0812">Transmembrane</keyword>
<dbReference type="InterPro" id="IPR019264">
    <property type="entry name" value="DUF2179"/>
</dbReference>
<evidence type="ECO:0000256" key="5">
    <source>
        <dbReference type="ARBA" id="ARBA00023136"/>
    </source>
</evidence>
<keyword evidence="4 6" id="KW-1133">Transmembrane helix</keyword>
<evidence type="ECO:0000256" key="1">
    <source>
        <dbReference type="ARBA" id="ARBA00004651"/>
    </source>
</evidence>
<dbReference type="InterPro" id="IPR044035">
    <property type="entry name" value="DUF5698"/>
</dbReference>
<feature type="domain" description="DUF2179" evidence="7">
    <location>
        <begin position="113"/>
        <end position="165"/>
    </location>
</feature>
<organism evidence="9 10">
    <name type="scientific">Geosporobacter ferrireducens</name>
    <dbReference type="NCBI Taxonomy" id="1424294"/>
    <lineage>
        <taxon>Bacteria</taxon>
        <taxon>Bacillati</taxon>
        <taxon>Bacillota</taxon>
        <taxon>Clostridia</taxon>
        <taxon>Peptostreptococcales</taxon>
        <taxon>Thermotaleaceae</taxon>
        <taxon>Geosporobacter</taxon>
    </lineage>
</organism>
<sequence>MMELLLGYLLIFSARVLDVSISVVRTLLMVRGKKLQAACLGAIEVFIYISVLTKIMGQLDNIGNLIAYSLGFGTGQMVGIFIEGKMALGNVSVQVITRQDEGQLVELLREQGFGVTVVQGYGKNGIKHILNIMLKRSALRKLYTILEEYDKDAFITVLDTQNIRGGYMDRMKRK</sequence>
<name>A0A1D8GFU8_9FIRM</name>
<dbReference type="Pfam" id="PF18955">
    <property type="entry name" value="DUF5698"/>
    <property type="match status" value="1"/>
</dbReference>
<dbReference type="InterPro" id="IPR015867">
    <property type="entry name" value="N-reg_PII/ATP_PRibTrfase_C"/>
</dbReference>
<dbReference type="Gene3D" id="3.30.70.120">
    <property type="match status" value="1"/>
</dbReference>
<proteinExistence type="inferred from homology"/>
<dbReference type="PANTHER" id="PTHR40060">
    <property type="entry name" value="UPF0316 PROTEIN YEBE"/>
    <property type="match status" value="1"/>
</dbReference>
<dbReference type="EMBL" id="CP017269">
    <property type="protein sequence ID" value="AOT69789.1"/>
    <property type="molecule type" value="Genomic_DNA"/>
</dbReference>
<evidence type="ECO:0000313" key="10">
    <source>
        <dbReference type="Proteomes" id="UP000095743"/>
    </source>
</evidence>
<dbReference type="Proteomes" id="UP000095743">
    <property type="component" value="Chromosome"/>
</dbReference>
<evidence type="ECO:0000256" key="6">
    <source>
        <dbReference type="HAMAP-Rule" id="MF_01515"/>
    </source>
</evidence>
<evidence type="ECO:0000313" key="9">
    <source>
        <dbReference type="EMBL" id="AOT69789.1"/>
    </source>
</evidence>